<evidence type="ECO:0000313" key="3">
    <source>
        <dbReference type="EMBL" id="RXH11848.1"/>
    </source>
</evidence>
<keyword evidence="1" id="KW-0472">Membrane</keyword>
<evidence type="ECO:0000256" key="1">
    <source>
        <dbReference type="SAM" id="Phobius"/>
    </source>
</evidence>
<proteinExistence type="predicted"/>
<dbReference type="Proteomes" id="UP000290401">
    <property type="component" value="Unassembled WGS sequence"/>
</dbReference>
<dbReference type="AlphaFoldDB" id="A0AAE6CBS6"/>
<dbReference type="EMBL" id="RDQZ01000015">
    <property type="protein sequence ID" value="RXH11848.1"/>
    <property type="molecule type" value="Genomic_DNA"/>
</dbReference>
<sequence>MLRKNVWGARSELVVGVVILIVLLAIAFAAGYVVRDLKSRKRRAEARRWTDYAQPDWLNANAPANTNEVTATNQIAGAATGELGRLGQMLDRWETRARARRVG</sequence>
<keyword evidence="1" id="KW-0812">Transmembrane</keyword>
<dbReference type="KEGG" id="bgz:XH91_09985"/>
<keyword evidence="5" id="KW-1185">Reference proteome</keyword>
<feature type="transmembrane region" description="Helical" evidence="1">
    <location>
        <begin position="13"/>
        <end position="34"/>
    </location>
</feature>
<reference evidence="3 5" key="2">
    <citation type="submission" date="2018-10" db="EMBL/GenBank/DDBJ databases">
        <title>Bradyrhizobium sp. nov., effective nodules isolated from peanut in China.</title>
        <authorList>
            <person name="Li Y."/>
        </authorList>
    </citation>
    <scope>NUCLEOTIDE SEQUENCE [LARGE SCALE GENOMIC DNA]</scope>
    <source>
        <strain evidence="3 5">CCBAU 53426</strain>
    </source>
</reference>
<dbReference type="RefSeq" id="WP_128954784.1">
    <property type="nucleotide sequence ID" value="NZ_CP030053.1"/>
</dbReference>
<protein>
    <submittedName>
        <fullName evidence="2">Uncharacterized protein</fullName>
    </submittedName>
</protein>
<evidence type="ECO:0000313" key="5">
    <source>
        <dbReference type="Proteomes" id="UP000290401"/>
    </source>
</evidence>
<organism evidence="2 4">
    <name type="scientific">Bradyrhizobium guangzhouense</name>
    <dbReference type="NCBI Taxonomy" id="1325095"/>
    <lineage>
        <taxon>Bacteria</taxon>
        <taxon>Pseudomonadati</taxon>
        <taxon>Pseudomonadota</taxon>
        <taxon>Alphaproteobacteria</taxon>
        <taxon>Hyphomicrobiales</taxon>
        <taxon>Nitrobacteraceae</taxon>
        <taxon>Bradyrhizobium</taxon>
    </lineage>
</organism>
<name>A0AAE6CBS6_9BRAD</name>
<dbReference type="EMBL" id="CP030053">
    <property type="protein sequence ID" value="QAU50064.1"/>
    <property type="molecule type" value="Genomic_DNA"/>
</dbReference>
<keyword evidence="1" id="KW-1133">Transmembrane helix</keyword>
<dbReference type="Proteomes" id="UP000288972">
    <property type="component" value="Chromosome"/>
</dbReference>
<reference evidence="2 4" key="1">
    <citation type="submission" date="2018-06" db="EMBL/GenBank/DDBJ databases">
        <title>Comparative genomics of rhizobia nodulating Arachis hypogaea in China.</title>
        <authorList>
            <person name="Li Y."/>
        </authorList>
    </citation>
    <scope>NUCLEOTIDE SEQUENCE [LARGE SCALE GENOMIC DNA]</scope>
    <source>
        <strain evidence="2 4">CCBAU 51670</strain>
    </source>
</reference>
<accession>A0AAE6CBS6</accession>
<gene>
    <name evidence="3" type="ORF">EAS56_19325</name>
    <name evidence="2" type="ORF">XH91_09985</name>
</gene>
<evidence type="ECO:0000313" key="4">
    <source>
        <dbReference type="Proteomes" id="UP000288972"/>
    </source>
</evidence>
<evidence type="ECO:0000313" key="2">
    <source>
        <dbReference type="EMBL" id="QAU50064.1"/>
    </source>
</evidence>